<dbReference type="CDD" id="cd03214">
    <property type="entry name" value="ABC_Iron-Siderophores_B12_Hemin"/>
    <property type="match status" value="1"/>
</dbReference>
<dbReference type="InterPro" id="IPR003593">
    <property type="entry name" value="AAA+_ATPase"/>
</dbReference>
<dbReference type="NCBIfam" id="NF010068">
    <property type="entry name" value="PRK13548.1"/>
    <property type="match status" value="1"/>
</dbReference>
<evidence type="ECO:0000256" key="5">
    <source>
        <dbReference type="ARBA" id="ARBA00037066"/>
    </source>
</evidence>
<keyword evidence="1" id="KW-0813">Transport</keyword>
<dbReference type="PANTHER" id="PTHR42794">
    <property type="entry name" value="HEMIN IMPORT ATP-BINDING PROTEIN HMUV"/>
    <property type="match status" value="1"/>
</dbReference>
<comment type="caution">
    <text evidence="7">The sequence shown here is derived from an EMBL/GenBank/DDBJ whole genome shotgun (WGS) entry which is preliminary data.</text>
</comment>
<dbReference type="Pfam" id="PF00005">
    <property type="entry name" value="ABC_tran"/>
    <property type="match status" value="1"/>
</dbReference>
<dbReference type="RefSeq" id="WP_114957637.1">
    <property type="nucleotide sequence ID" value="NZ_JBHSJF010000006.1"/>
</dbReference>
<protein>
    <submittedName>
        <fullName evidence="7">Heme ABC transporter ATP-binding protein</fullName>
    </submittedName>
</protein>
<keyword evidence="2" id="KW-0547">Nucleotide-binding</keyword>
<name>A0ABV9Z102_9HYPH</name>
<dbReference type="SUPFAM" id="SSF52540">
    <property type="entry name" value="P-loop containing nucleoside triphosphate hydrolases"/>
    <property type="match status" value="1"/>
</dbReference>
<sequence>MFELRDVSVSFGSRPILHGLSTRIEPGVLTVVAGPNGAGKSTVLKVLTGELAPDSGEAFFEGRSLTKMTPAAMAARRAVLPQSAQLSFPFTVLEVVRLGLETRHDLTSDARNQIALKSLERVDLSGFGGRHYQQLSGGEQQRVHLARVLCQLGEPVVDGRPQFIFLDEPTSSLDIRHQISTLEIARGLARAGAGVLAILHDLNLAAAFADRLLVMRAGQLYADGHPREVMTDTLISDVFGIPLRVGHLPTGMPYILPQTLAGMAA</sequence>
<evidence type="ECO:0000313" key="7">
    <source>
        <dbReference type="EMBL" id="MFC5068152.1"/>
    </source>
</evidence>
<dbReference type="EMBL" id="JBHSJF010000006">
    <property type="protein sequence ID" value="MFC5068152.1"/>
    <property type="molecule type" value="Genomic_DNA"/>
</dbReference>
<evidence type="ECO:0000313" key="8">
    <source>
        <dbReference type="Proteomes" id="UP001595796"/>
    </source>
</evidence>
<feature type="domain" description="ABC transporter" evidence="6">
    <location>
        <begin position="2"/>
        <end position="242"/>
    </location>
</feature>
<reference evidence="8" key="1">
    <citation type="journal article" date="2019" name="Int. J. Syst. Evol. Microbiol.">
        <title>The Global Catalogue of Microorganisms (GCM) 10K type strain sequencing project: providing services to taxonomists for standard genome sequencing and annotation.</title>
        <authorList>
            <consortium name="The Broad Institute Genomics Platform"/>
            <consortium name="The Broad Institute Genome Sequencing Center for Infectious Disease"/>
            <person name="Wu L."/>
            <person name="Ma J."/>
        </authorList>
    </citation>
    <scope>NUCLEOTIDE SEQUENCE [LARGE SCALE GENOMIC DNA]</scope>
    <source>
        <strain evidence="8">CGMCC 1.16444</strain>
    </source>
</reference>
<evidence type="ECO:0000256" key="1">
    <source>
        <dbReference type="ARBA" id="ARBA00022448"/>
    </source>
</evidence>
<evidence type="ECO:0000256" key="2">
    <source>
        <dbReference type="ARBA" id="ARBA00022741"/>
    </source>
</evidence>
<dbReference type="GO" id="GO:0005524">
    <property type="term" value="F:ATP binding"/>
    <property type="evidence" value="ECO:0007669"/>
    <property type="project" value="UniProtKB-KW"/>
</dbReference>
<keyword evidence="4" id="KW-1278">Translocase</keyword>
<proteinExistence type="predicted"/>
<keyword evidence="8" id="KW-1185">Reference proteome</keyword>
<dbReference type="InterPro" id="IPR003439">
    <property type="entry name" value="ABC_transporter-like_ATP-bd"/>
</dbReference>
<evidence type="ECO:0000256" key="3">
    <source>
        <dbReference type="ARBA" id="ARBA00022840"/>
    </source>
</evidence>
<dbReference type="Gene3D" id="3.40.50.300">
    <property type="entry name" value="P-loop containing nucleotide triphosphate hydrolases"/>
    <property type="match status" value="1"/>
</dbReference>
<evidence type="ECO:0000256" key="4">
    <source>
        <dbReference type="ARBA" id="ARBA00022967"/>
    </source>
</evidence>
<accession>A0ABV9Z102</accession>
<organism evidence="7 8">
    <name type="scientific">Flaviflagellibacter deserti</name>
    <dbReference type="NCBI Taxonomy" id="2267266"/>
    <lineage>
        <taxon>Bacteria</taxon>
        <taxon>Pseudomonadati</taxon>
        <taxon>Pseudomonadota</taxon>
        <taxon>Alphaproteobacteria</taxon>
        <taxon>Hyphomicrobiales</taxon>
        <taxon>Flaviflagellibacter</taxon>
    </lineage>
</organism>
<dbReference type="PANTHER" id="PTHR42794:SF1">
    <property type="entry name" value="HEMIN IMPORT ATP-BINDING PROTEIN HMUV"/>
    <property type="match status" value="1"/>
</dbReference>
<comment type="function">
    <text evidence="5">Part of the ABC transporter complex HmuTUV involved in hemin import. Responsible for energy coupling to the transport system.</text>
</comment>
<gene>
    <name evidence="7" type="ORF">ACFPFW_09000</name>
</gene>
<keyword evidence="3 7" id="KW-0067">ATP-binding</keyword>
<evidence type="ECO:0000259" key="6">
    <source>
        <dbReference type="PROSITE" id="PS50893"/>
    </source>
</evidence>
<dbReference type="SMART" id="SM00382">
    <property type="entry name" value="AAA"/>
    <property type="match status" value="1"/>
</dbReference>
<dbReference type="InterPro" id="IPR027417">
    <property type="entry name" value="P-loop_NTPase"/>
</dbReference>
<dbReference type="Proteomes" id="UP001595796">
    <property type="component" value="Unassembled WGS sequence"/>
</dbReference>
<dbReference type="PROSITE" id="PS50893">
    <property type="entry name" value="ABC_TRANSPORTER_2"/>
    <property type="match status" value="1"/>
</dbReference>